<feature type="compositionally biased region" description="Basic and acidic residues" evidence="9">
    <location>
        <begin position="110"/>
        <end position="120"/>
    </location>
</feature>
<evidence type="ECO:0000256" key="5">
    <source>
        <dbReference type="ARBA" id="ARBA00022829"/>
    </source>
</evidence>
<dbReference type="GO" id="GO:0051310">
    <property type="term" value="P:metaphase chromosome alignment"/>
    <property type="evidence" value="ECO:0007669"/>
    <property type="project" value="TreeGrafter"/>
</dbReference>
<keyword evidence="12" id="KW-1185">Reference proteome</keyword>
<feature type="region of interest" description="Disordered" evidence="9">
    <location>
        <begin position="97"/>
        <end position="185"/>
    </location>
</feature>
<keyword evidence="7" id="KW-0539">Nucleus</keyword>
<dbReference type="GO" id="GO:1990385">
    <property type="term" value="C:meiotic spindle midzone"/>
    <property type="evidence" value="ECO:0007669"/>
    <property type="project" value="TreeGrafter"/>
</dbReference>
<dbReference type="AlphaFoldDB" id="A0A814DIM3"/>
<protein>
    <recommendedName>
        <fullName evidence="10">Inner centromere protein ARK-binding domain-containing protein</fullName>
    </recommendedName>
</protein>
<organism evidence="11 12">
    <name type="scientific">Brachionus calyciflorus</name>
    <dbReference type="NCBI Taxonomy" id="104777"/>
    <lineage>
        <taxon>Eukaryota</taxon>
        <taxon>Metazoa</taxon>
        <taxon>Spiralia</taxon>
        <taxon>Gnathifera</taxon>
        <taxon>Rotifera</taxon>
        <taxon>Eurotatoria</taxon>
        <taxon>Monogononta</taxon>
        <taxon>Pseudotrocha</taxon>
        <taxon>Ploima</taxon>
        <taxon>Brachionidae</taxon>
        <taxon>Brachionus</taxon>
    </lineage>
</organism>
<reference evidence="11" key="1">
    <citation type="submission" date="2021-02" db="EMBL/GenBank/DDBJ databases">
        <authorList>
            <person name="Nowell W R."/>
        </authorList>
    </citation>
    <scope>NUCLEOTIDE SEQUENCE</scope>
    <source>
        <strain evidence="11">Ploen Becks lab</strain>
    </source>
</reference>
<evidence type="ECO:0000256" key="4">
    <source>
        <dbReference type="ARBA" id="ARBA00022490"/>
    </source>
</evidence>
<dbReference type="OrthoDB" id="6123at2759"/>
<evidence type="ECO:0000256" key="3">
    <source>
        <dbReference type="ARBA" id="ARBA00010042"/>
    </source>
</evidence>
<accession>A0A814DIM3</accession>
<dbReference type="Proteomes" id="UP000663879">
    <property type="component" value="Unassembled WGS sequence"/>
</dbReference>
<evidence type="ECO:0000256" key="8">
    <source>
        <dbReference type="SAM" id="Coils"/>
    </source>
</evidence>
<feature type="region of interest" description="Disordered" evidence="9">
    <location>
        <begin position="602"/>
        <end position="647"/>
    </location>
</feature>
<feature type="compositionally biased region" description="Basic and acidic residues" evidence="9">
    <location>
        <begin position="613"/>
        <end position="628"/>
    </location>
</feature>
<dbReference type="GO" id="GO:0005634">
    <property type="term" value="C:nucleus"/>
    <property type="evidence" value="ECO:0007669"/>
    <property type="project" value="UniProtKB-SubCell"/>
</dbReference>
<dbReference type="EMBL" id="CAJNOC010002910">
    <property type="protein sequence ID" value="CAF0957615.1"/>
    <property type="molecule type" value="Genomic_DNA"/>
</dbReference>
<dbReference type="PANTHER" id="PTHR13142:SF1">
    <property type="entry name" value="INNER CENTROMERE PROTEIN"/>
    <property type="match status" value="1"/>
</dbReference>
<name>A0A814DIM3_9BILA</name>
<evidence type="ECO:0000256" key="1">
    <source>
        <dbReference type="ARBA" id="ARBA00004123"/>
    </source>
</evidence>
<evidence type="ECO:0000313" key="12">
    <source>
        <dbReference type="Proteomes" id="UP000663879"/>
    </source>
</evidence>
<keyword evidence="5" id="KW-0159">Chromosome partition</keyword>
<dbReference type="InterPro" id="IPR005635">
    <property type="entry name" value="Inner_centromere_prot_ARK-bd"/>
</dbReference>
<evidence type="ECO:0000256" key="6">
    <source>
        <dbReference type="ARBA" id="ARBA00023212"/>
    </source>
</evidence>
<gene>
    <name evidence="11" type="ORF">OXX778_LOCUS14277</name>
</gene>
<evidence type="ECO:0000313" key="11">
    <source>
        <dbReference type="EMBL" id="CAF0957615.1"/>
    </source>
</evidence>
<comment type="caution">
    <text evidence="11">The sequence shown here is derived from an EMBL/GenBank/DDBJ whole genome shotgun (WGS) entry which is preliminary data.</text>
</comment>
<evidence type="ECO:0000256" key="9">
    <source>
        <dbReference type="SAM" id="MobiDB-lite"/>
    </source>
</evidence>
<dbReference type="GO" id="GO:0051257">
    <property type="term" value="P:meiotic spindle midzone assembly"/>
    <property type="evidence" value="ECO:0007669"/>
    <property type="project" value="TreeGrafter"/>
</dbReference>
<proteinExistence type="inferred from homology"/>
<keyword evidence="6" id="KW-0206">Cytoskeleton</keyword>
<dbReference type="Pfam" id="PF03941">
    <property type="entry name" value="INCENP_ARK-bind"/>
    <property type="match status" value="1"/>
</dbReference>
<evidence type="ECO:0000256" key="7">
    <source>
        <dbReference type="ARBA" id="ARBA00023242"/>
    </source>
</evidence>
<keyword evidence="4" id="KW-0963">Cytoplasm</keyword>
<feature type="domain" description="Inner centromere protein ARK-binding" evidence="10">
    <location>
        <begin position="624"/>
        <end position="682"/>
    </location>
</feature>
<dbReference type="GO" id="GO:0030496">
    <property type="term" value="C:midbody"/>
    <property type="evidence" value="ECO:0007669"/>
    <property type="project" value="TreeGrafter"/>
</dbReference>
<keyword evidence="8" id="KW-0175">Coiled coil</keyword>
<feature type="compositionally biased region" description="Basic residues" evidence="9">
    <location>
        <begin position="125"/>
        <end position="142"/>
    </location>
</feature>
<evidence type="ECO:0000259" key="10">
    <source>
        <dbReference type="Pfam" id="PF03941"/>
    </source>
</evidence>
<dbReference type="GO" id="GO:0032133">
    <property type="term" value="C:chromosome passenger complex"/>
    <property type="evidence" value="ECO:0007669"/>
    <property type="project" value="TreeGrafter"/>
</dbReference>
<comment type="subcellular location">
    <subcellularLocation>
        <location evidence="2">Cytoplasm</location>
        <location evidence="2">Cytoskeleton</location>
        <location evidence="2">Spindle</location>
    </subcellularLocation>
    <subcellularLocation>
        <location evidence="1">Nucleus</location>
    </subcellularLocation>
</comment>
<feature type="compositionally biased region" description="Low complexity" evidence="9">
    <location>
        <begin position="145"/>
        <end position="155"/>
    </location>
</feature>
<comment type="similarity">
    <text evidence="3">Belongs to the INCENP family.</text>
</comment>
<evidence type="ECO:0000256" key="2">
    <source>
        <dbReference type="ARBA" id="ARBA00004186"/>
    </source>
</evidence>
<dbReference type="GO" id="GO:0000776">
    <property type="term" value="C:kinetochore"/>
    <property type="evidence" value="ECO:0007669"/>
    <property type="project" value="TreeGrafter"/>
</dbReference>
<dbReference type="GO" id="GO:0000281">
    <property type="term" value="P:mitotic cytokinesis"/>
    <property type="evidence" value="ECO:0007669"/>
    <property type="project" value="TreeGrafter"/>
</dbReference>
<feature type="coiled-coil region" evidence="8">
    <location>
        <begin position="421"/>
        <end position="495"/>
    </location>
</feature>
<dbReference type="PANTHER" id="PTHR13142">
    <property type="entry name" value="INNER CENTROMERE PROTEIN"/>
    <property type="match status" value="1"/>
</dbReference>
<feature type="compositionally biased region" description="Basic and acidic residues" evidence="9">
    <location>
        <begin position="163"/>
        <end position="173"/>
    </location>
</feature>
<sequence length="722" mass="82827">MSKKKYELEARIRQGEFGAATQFLYSSEAEFRFVFDFSHYEKIWTKYEMLKHELHQMISDAKRNSTSQPQVARLNALTEKYKTPFEKRTFSLFNHNNNKLSSESYQSRKRTAEDIDHENEQQTTKLKRTKKTSKKSKKVKKKILNELTTTTTNSPEPKKPKKSKLEEKLEHSPKHPPKTPLTNRLSNKLIFNSTIKKTVKVKPLTRRAAAALAAAKQTQEGHVKKLVLNIESKIAPTPQAQRKLQPVSSIQKTITKLKAIRSSIDKRKSALSVSKLAIKRKSEKQVKAFLTDLKQESKILITDQANNRISISSKTPGDERLIKEIITKSPKLVLAKIPSNLTHSNSISANLVGKLMEKTEKRLSKDLNSNTSILNNYRPVNLKSTVSYSAIKQTPSKPLFGSCGNLTNQNLYSKFTTPGKLRSETDEKKKAELQAKELKEKERLAELERAKQLKLDEAKKKRDEKLKKVNEVKQKQKEDAELKAKEIELKEKQRVENEKMKKLNSTFNNNNNNNNNSIMQKVMASGQKKILNPINLNVSTKPTVVINKENCNEFVQQFKKSLLTAQKLQKQKTMTLLKTDDKALEQTYVLNSPVKKIMMNSSNYECTPLQPPKLRDEDNYDVSDIRSDDDTDDDEEPSKPIPAWAKEPLLGQKAQDQCLKAINFTRLFKSACKTEINLEQIFKSKRRKFVERSSSANWTTPPVWQTNGISGEESFMQLRKNF</sequence>